<dbReference type="Gene3D" id="3.40.50.300">
    <property type="entry name" value="P-loop containing nucleotide triphosphate hydrolases"/>
    <property type="match status" value="1"/>
</dbReference>
<dbReference type="InterPro" id="IPR027417">
    <property type="entry name" value="P-loop_NTPase"/>
</dbReference>
<dbReference type="Pfam" id="PF00005">
    <property type="entry name" value="ABC_tran"/>
    <property type="match status" value="1"/>
</dbReference>
<organism evidence="13 14">
    <name type="scientific">Bionectria ochroleuca</name>
    <name type="common">Gliocladium roseum</name>
    <dbReference type="NCBI Taxonomy" id="29856"/>
    <lineage>
        <taxon>Eukaryota</taxon>
        <taxon>Fungi</taxon>
        <taxon>Dikarya</taxon>
        <taxon>Ascomycota</taxon>
        <taxon>Pezizomycotina</taxon>
        <taxon>Sordariomycetes</taxon>
        <taxon>Hypocreomycetidae</taxon>
        <taxon>Hypocreales</taxon>
        <taxon>Bionectriaceae</taxon>
        <taxon>Clonostachys</taxon>
    </lineage>
</organism>
<feature type="compositionally biased region" description="Acidic residues" evidence="9">
    <location>
        <begin position="307"/>
        <end position="325"/>
    </location>
</feature>
<dbReference type="SMART" id="SM00382">
    <property type="entry name" value="AAA"/>
    <property type="match status" value="1"/>
</dbReference>
<name>A0A8H7TRB7_BIOOC</name>
<feature type="region of interest" description="Disordered" evidence="9">
    <location>
        <begin position="264"/>
        <end position="325"/>
    </location>
</feature>
<evidence type="ECO:0000256" key="7">
    <source>
        <dbReference type="ARBA" id="ARBA00023136"/>
    </source>
</evidence>
<comment type="caution">
    <text evidence="13">The sequence shown here is derived from an EMBL/GenBank/DDBJ whole genome shotgun (WGS) entry which is preliminary data.</text>
</comment>
<evidence type="ECO:0000259" key="11">
    <source>
        <dbReference type="PROSITE" id="PS50893"/>
    </source>
</evidence>
<feature type="transmembrane region" description="Helical" evidence="10">
    <location>
        <begin position="139"/>
        <end position="159"/>
    </location>
</feature>
<dbReference type="EMBL" id="JADCTT010000002">
    <property type="protein sequence ID" value="KAF9756327.1"/>
    <property type="molecule type" value="Genomic_DNA"/>
</dbReference>
<evidence type="ECO:0000256" key="6">
    <source>
        <dbReference type="ARBA" id="ARBA00022989"/>
    </source>
</evidence>
<dbReference type="Gene3D" id="1.20.1560.10">
    <property type="entry name" value="ABC transporter type 1, transmembrane domain"/>
    <property type="match status" value="1"/>
</dbReference>
<feature type="region of interest" description="Disordered" evidence="9">
    <location>
        <begin position="1"/>
        <end position="23"/>
    </location>
</feature>
<feature type="transmembrane region" description="Helical" evidence="10">
    <location>
        <begin position="99"/>
        <end position="118"/>
    </location>
</feature>
<dbReference type="InterPro" id="IPR003439">
    <property type="entry name" value="ABC_transporter-like_ATP-bd"/>
</dbReference>
<dbReference type="FunFam" id="3.40.50.300:FF:000287">
    <property type="entry name" value="Multidrug ABC transporter ATP-binding protein"/>
    <property type="match status" value="1"/>
</dbReference>
<feature type="domain" description="ABC transmembrane type-1" evidence="12">
    <location>
        <begin position="369"/>
        <end position="637"/>
    </location>
</feature>
<keyword evidence="2" id="KW-0813">Transport</keyword>
<evidence type="ECO:0000256" key="5">
    <source>
        <dbReference type="ARBA" id="ARBA00022840"/>
    </source>
</evidence>
<reference evidence="13" key="1">
    <citation type="submission" date="2020-10" db="EMBL/GenBank/DDBJ databases">
        <title>High-Quality Genome Resource of Clonostachys rosea strain S41 by Oxford Nanopore Long-Read Sequencing.</title>
        <authorList>
            <person name="Wang H."/>
        </authorList>
    </citation>
    <scope>NUCLEOTIDE SEQUENCE</scope>
    <source>
        <strain evidence="13">S41</strain>
    </source>
</reference>
<evidence type="ECO:0000256" key="4">
    <source>
        <dbReference type="ARBA" id="ARBA00022741"/>
    </source>
</evidence>
<protein>
    <recommendedName>
        <fullName evidence="15">ABC transporter</fullName>
    </recommendedName>
</protein>
<dbReference type="GO" id="GO:0005524">
    <property type="term" value="F:ATP binding"/>
    <property type="evidence" value="ECO:0007669"/>
    <property type="project" value="UniProtKB-KW"/>
</dbReference>
<dbReference type="AlphaFoldDB" id="A0A8H7TRB7"/>
<evidence type="ECO:0000256" key="10">
    <source>
        <dbReference type="SAM" id="Phobius"/>
    </source>
</evidence>
<keyword evidence="3 10" id="KW-0812">Transmembrane</keyword>
<dbReference type="Proteomes" id="UP000616885">
    <property type="component" value="Unassembled WGS sequence"/>
</dbReference>
<dbReference type="InterPro" id="IPR003593">
    <property type="entry name" value="AAA+_ATPase"/>
</dbReference>
<feature type="compositionally biased region" description="Polar residues" evidence="9">
    <location>
        <begin position="13"/>
        <end position="23"/>
    </location>
</feature>
<evidence type="ECO:0000256" key="8">
    <source>
        <dbReference type="ARBA" id="ARBA00024363"/>
    </source>
</evidence>
<dbReference type="PANTHER" id="PTHR24221:SF503">
    <property type="entry name" value="MITOCHONDRIAL POTASSIUM CHANNEL ATP-BINDING SUBUNIT"/>
    <property type="match status" value="1"/>
</dbReference>
<feature type="transmembrane region" description="Helical" evidence="10">
    <location>
        <begin position="575"/>
        <end position="599"/>
    </location>
</feature>
<evidence type="ECO:0000256" key="9">
    <source>
        <dbReference type="SAM" id="MobiDB-lite"/>
    </source>
</evidence>
<dbReference type="PANTHER" id="PTHR24221">
    <property type="entry name" value="ATP-BINDING CASSETTE SUB-FAMILY B"/>
    <property type="match status" value="1"/>
</dbReference>
<keyword evidence="7 10" id="KW-0472">Membrane</keyword>
<sequence length="910" mass="100279">MAAMQLNRRQAETNRTPSPNQTISVSSRPLALFFSFSFPLPFTTHPKLKPVLSPESLELGLESVCSQTARLSANPSVVSMDSIDPIARDPGPSEKVAHVLYIAGPLAIVALTVVLPLLRLLIRPASERSRYSGIGRTARATLTCVSPITCLTFIAQAILGSFQNQASSQDASSPDNSPLYFLSSILIWGTLSVVLVESKSPHWPTYILAWTSGALIDASIVALTTSKELALNSGYEIARLSLHTLRITVLLAGAVCSLCTIQRHHGQEETGTEEETSSLLGTTPNEQARENDVEGRSYGSIPHTAEGEEPEAEVEEDEAKEDEDVKEIKELQRKRLEEKGGWLGYLRSFIIFLPYLVPYNHRPTQGWVVVMILCMGTTRVLTLMIPRQLGILTESLGNMFGTGSVPWKDIAIWGLLQFPVSTITNMVENMATIRVSQYAYRRLTEAAFSHVMSLSMDYHTTKSTGRVTKAIEQGSNLSSVLNSVFNIAPVIIDFGVAVIYLTSYFDSTLGFIIIATAMIHAVLSETYRRENETLYDSITNWQTVVYHNRATFEQDRYASSIGNSLKAQRRYFDGFGFIHAFESFILDAGLLAAASVVALRVAAGSAKLSSFVFLVSYWSSIRAPMISLSWTLRETTSHLIDAEWLYQLLQTKPSVQEKPGARDLQWKGGRVDFCNVDFGYGPERPIIQDMTFTAEPGQSIALVGETGGGKSTTLKLLYRFYDVTGGRILIDGQDIRDVTLHSLRESLGAVPQEPSVFDQTIMENIIYARPGASEADVIEACKGARIHHQIMKFPDGYKTRLGERGVRLSGGELQRLSIARVLLRRPQIVVLDEATSSVDSDTEAAVQQAIRILSKDRTVFTVAHRLSTVVGADLILVIDGGKVVERGTHKELLELGGKYSRLWSMQTSAH</sequence>
<feature type="transmembrane region" description="Helical" evidence="10">
    <location>
        <begin position="342"/>
        <end position="359"/>
    </location>
</feature>
<dbReference type="InterPro" id="IPR011527">
    <property type="entry name" value="ABC1_TM_dom"/>
</dbReference>
<evidence type="ECO:0000256" key="2">
    <source>
        <dbReference type="ARBA" id="ARBA00022448"/>
    </source>
</evidence>
<dbReference type="PROSITE" id="PS00211">
    <property type="entry name" value="ABC_TRANSPORTER_1"/>
    <property type="match status" value="1"/>
</dbReference>
<dbReference type="SUPFAM" id="SSF90123">
    <property type="entry name" value="ABC transporter transmembrane region"/>
    <property type="match status" value="1"/>
</dbReference>
<feature type="transmembrane region" description="Helical" evidence="10">
    <location>
        <begin position="479"/>
        <end position="501"/>
    </location>
</feature>
<evidence type="ECO:0000259" key="12">
    <source>
        <dbReference type="PROSITE" id="PS50929"/>
    </source>
</evidence>
<evidence type="ECO:0000256" key="3">
    <source>
        <dbReference type="ARBA" id="ARBA00022692"/>
    </source>
</evidence>
<feature type="domain" description="ABC transporter" evidence="11">
    <location>
        <begin position="671"/>
        <end position="905"/>
    </location>
</feature>
<keyword evidence="6 10" id="KW-1133">Transmembrane helix</keyword>
<dbReference type="InterPro" id="IPR017871">
    <property type="entry name" value="ABC_transporter-like_CS"/>
</dbReference>
<evidence type="ECO:0000256" key="1">
    <source>
        <dbReference type="ARBA" id="ARBA00004141"/>
    </source>
</evidence>
<keyword evidence="4" id="KW-0547">Nucleotide-binding</keyword>
<gene>
    <name evidence="13" type="ORF">IM811_007271</name>
</gene>
<dbReference type="GO" id="GO:0016887">
    <property type="term" value="F:ATP hydrolysis activity"/>
    <property type="evidence" value="ECO:0007669"/>
    <property type="project" value="InterPro"/>
</dbReference>
<feature type="transmembrane region" description="Helical" evidence="10">
    <location>
        <begin position="365"/>
        <end position="385"/>
    </location>
</feature>
<feature type="transmembrane region" description="Helical" evidence="10">
    <location>
        <begin position="507"/>
        <end position="523"/>
    </location>
</feature>
<keyword evidence="5" id="KW-0067">ATP-binding</keyword>
<comment type="similarity">
    <text evidence="8">Belongs to the ABC transporter superfamily. ABCB family. Heavy Metal importer (TC 3.A.1.210) subfamily.</text>
</comment>
<evidence type="ECO:0000313" key="13">
    <source>
        <dbReference type="EMBL" id="KAF9756327.1"/>
    </source>
</evidence>
<dbReference type="InterPro" id="IPR039421">
    <property type="entry name" value="Type_1_exporter"/>
</dbReference>
<evidence type="ECO:0008006" key="15">
    <source>
        <dbReference type="Google" id="ProtNLM"/>
    </source>
</evidence>
<evidence type="ECO:0000313" key="14">
    <source>
        <dbReference type="Proteomes" id="UP000616885"/>
    </source>
</evidence>
<comment type="subcellular location">
    <subcellularLocation>
        <location evidence="1">Membrane</location>
        <topology evidence="1">Multi-pass membrane protein</topology>
    </subcellularLocation>
</comment>
<dbReference type="GO" id="GO:0140359">
    <property type="term" value="F:ABC-type transporter activity"/>
    <property type="evidence" value="ECO:0007669"/>
    <property type="project" value="InterPro"/>
</dbReference>
<dbReference type="Pfam" id="PF00664">
    <property type="entry name" value="ABC_membrane"/>
    <property type="match status" value="1"/>
</dbReference>
<dbReference type="SUPFAM" id="SSF52540">
    <property type="entry name" value="P-loop containing nucleoside triphosphate hydrolases"/>
    <property type="match status" value="1"/>
</dbReference>
<proteinExistence type="inferred from homology"/>
<feature type="transmembrane region" description="Helical" evidence="10">
    <location>
        <begin position="179"/>
        <end position="196"/>
    </location>
</feature>
<dbReference type="PROSITE" id="PS50929">
    <property type="entry name" value="ABC_TM1F"/>
    <property type="match status" value="1"/>
</dbReference>
<dbReference type="PROSITE" id="PS50893">
    <property type="entry name" value="ABC_TRANSPORTER_2"/>
    <property type="match status" value="1"/>
</dbReference>
<dbReference type="GO" id="GO:0016020">
    <property type="term" value="C:membrane"/>
    <property type="evidence" value="ECO:0007669"/>
    <property type="project" value="UniProtKB-SubCell"/>
</dbReference>
<accession>A0A8H7TRB7</accession>
<dbReference type="InterPro" id="IPR036640">
    <property type="entry name" value="ABC1_TM_sf"/>
</dbReference>